<dbReference type="GO" id="GO:0000155">
    <property type="term" value="F:phosphorelay sensor kinase activity"/>
    <property type="evidence" value="ECO:0007669"/>
    <property type="project" value="InterPro"/>
</dbReference>
<dbReference type="InterPro" id="IPR010559">
    <property type="entry name" value="Sig_transdc_His_kin_internal"/>
</dbReference>
<feature type="domain" description="Signal transduction histidine kinase internal region" evidence="2">
    <location>
        <begin position="179"/>
        <end position="257"/>
    </location>
</feature>
<dbReference type="InterPro" id="IPR050640">
    <property type="entry name" value="Bact_2-comp_sensor_kinase"/>
</dbReference>
<dbReference type="PANTHER" id="PTHR34220">
    <property type="entry name" value="SENSOR HISTIDINE KINASE YPDA"/>
    <property type="match status" value="1"/>
</dbReference>
<organism evidence="3 4">
    <name type="scientific">Myroides phaeus</name>
    <dbReference type="NCBI Taxonomy" id="702745"/>
    <lineage>
        <taxon>Bacteria</taxon>
        <taxon>Pseudomonadati</taxon>
        <taxon>Bacteroidota</taxon>
        <taxon>Flavobacteriia</taxon>
        <taxon>Flavobacteriales</taxon>
        <taxon>Flavobacteriaceae</taxon>
        <taxon>Myroides</taxon>
    </lineage>
</organism>
<dbReference type="EMBL" id="FNDQ01000002">
    <property type="protein sequence ID" value="SDH34093.1"/>
    <property type="molecule type" value="Genomic_DNA"/>
</dbReference>
<reference evidence="4" key="1">
    <citation type="submission" date="2016-10" db="EMBL/GenBank/DDBJ databases">
        <authorList>
            <person name="Varghese N."/>
            <person name="Submissions S."/>
        </authorList>
    </citation>
    <scope>NUCLEOTIDE SEQUENCE [LARGE SCALE GENOMIC DNA]</scope>
    <source>
        <strain evidence="4">DSM 23313</strain>
    </source>
</reference>
<keyword evidence="1" id="KW-0472">Membrane</keyword>
<dbReference type="STRING" id="702745.SAMN05421818_102129"/>
<proteinExistence type="predicted"/>
<protein>
    <recommendedName>
        <fullName evidence="2">Signal transduction histidine kinase internal region domain-containing protein</fullName>
    </recommendedName>
</protein>
<evidence type="ECO:0000313" key="4">
    <source>
        <dbReference type="Proteomes" id="UP000243588"/>
    </source>
</evidence>
<feature type="transmembrane region" description="Helical" evidence="1">
    <location>
        <begin position="95"/>
        <end position="119"/>
    </location>
</feature>
<dbReference type="PANTHER" id="PTHR34220:SF7">
    <property type="entry name" value="SENSOR HISTIDINE KINASE YPDA"/>
    <property type="match status" value="1"/>
</dbReference>
<gene>
    <name evidence="3" type="ORF">SAMN05421818_102129</name>
</gene>
<sequence>MKGIKDKIKNNQGVTLGKHLIIAFCVSLCISAFLAYIFYSQSNKATSFSPYLFSTNTLLGVILSFAIYMTNYGVVSLFDKVFFQNKKKQFWQRQVVFVLSGITVSIISYYVFLALLLKLFYKVSFIDFFTSERFTFLNFLYIILISIFVLLTVLAFILYDRIKNLAIRKEQIEVALKQAEINSLKEQLSPHFLFNNLNVLISIIQEDPQKAEQFARSFTNIYRYVLEQIENSKTTVGEEMRFARDYMYLMNVRYENAIDFVVSKEVENFYNYSMPALAMQTILENIIKHNAIPPQDKLNVSISIVDNEFLVIKNDKLSKVEDTYSSKLGLRNLKSRYALAYHKEVLVENSEKYFMIKLPIEML</sequence>
<feature type="transmembrane region" description="Helical" evidence="1">
    <location>
        <begin position="51"/>
        <end position="74"/>
    </location>
</feature>
<evidence type="ECO:0000313" key="3">
    <source>
        <dbReference type="EMBL" id="SDH34093.1"/>
    </source>
</evidence>
<dbReference type="GO" id="GO:0016020">
    <property type="term" value="C:membrane"/>
    <property type="evidence" value="ECO:0007669"/>
    <property type="project" value="InterPro"/>
</dbReference>
<keyword evidence="1" id="KW-0812">Transmembrane</keyword>
<evidence type="ECO:0000256" key="1">
    <source>
        <dbReference type="SAM" id="Phobius"/>
    </source>
</evidence>
<dbReference type="AlphaFoldDB" id="A0A1G8BLV3"/>
<keyword evidence="1" id="KW-1133">Transmembrane helix</keyword>
<keyword evidence="4" id="KW-1185">Reference proteome</keyword>
<dbReference type="Pfam" id="PF06580">
    <property type="entry name" value="His_kinase"/>
    <property type="match status" value="1"/>
</dbReference>
<dbReference type="Proteomes" id="UP000243588">
    <property type="component" value="Unassembled WGS sequence"/>
</dbReference>
<name>A0A1G8BLV3_9FLAO</name>
<evidence type="ECO:0000259" key="2">
    <source>
        <dbReference type="Pfam" id="PF06580"/>
    </source>
</evidence>
<feature type="transmembrane region" description="Helical" evidence="1">
    <location>
        <begin position="139"/>
        <end position="159"/>
    </location>
</feature>
<feature type="transmembrane region" description="Helical" evidence="1">
    <location>
        <begin position="20"/>
        <end position="39"/>
    </location>
</feature>
<accession>A0A1G8BLV3</accession>